<evidence type="ECO:0000256" key="1">
    <source>
        <dbReference type="ARBA" id="ARBA00008635"/>
    </source>
</evidence>
<dbReference type="Gene3D" id="1.20.120.450">
    <property type="entry name" value="dinb family like domain"/>
    <property type="match status" value="1"/>
</dbReference>
<proteinExistence type="inferred from homology"/>
<comment type="similarity">
    <text evidence="1">Belongs to the DinB family.</text>
</comment>
<dbReference type="EMBL" id="JAUJWV010000002">
    <property type="protein sequence ID" value="MDN7242653.1"/>
    <property type="molecule type" value="Genomic_DNA"/>
</dbReference>
<protein>
    <submittedName>
        <fullName evidence="3">DinB family protein</fullName>
    </submittedName>
</protein>
<evidence type="ECO:0000313" key="3">
    <source>
        <dbReference type="EMBL" id="MDN7242653.1"/>
    </source>
</evidence>
<dbReference type="Pfam" id="PF05163">
    <property type="entry name" value="DinB"/>
    <property type="match status" value="1"/>
</dbReference>
<keyword evidence="2" id="KW-0479">Metal-binding</keyword>
<keyword evidence="4" id="KW-1185">Reference proteome</keyword>
<dbReference type="SUPFAM" id="SSF109854">
    <property type="entry name" value="DinB/YfiT-like putative metalloenzymes"/>
    <property type="match status" value="1"/>
</dbReference>
<dbReference type="InterPro" id="IPR034660">
    <property type="entry name" value="DinB/YfiT-like"/>
</dbReference>
<name>A0ABT8N435_9BACL</name>
<comment type="caution">
    <text evidence="3">The sequence shown here is derived from an EMBL/GenBank/DDBJ whole genome shotgun (WGS) entry which is preliminary data.</text>
</comment>
<dbReference type="InterPro" id="IPR007837">
    <property type="entry name" value="DinB"/>
</dbReference>
<dbReference type="PANTHER" id="PTHR37302">
    <property type="entry name" value="SLR1116 PROTEIN"/>
    <property type="match status" value="1"/>
</dbReference>
<evidence type="ECO:0000256" key="2">
    <source>
        <dbReference type="ARBA" id="ARBA00022723"/>
    </source>
</evidence>
<dbReference type="PANTHER" id="PTHR37302:SF3">
    <property type="entry name" value="DAMAGE-INDUCIBLE PROTEIN DINB"/>
    <property type="match status" value="1"/>
</dbReference>
<reference evidence="3 4" key="1">
    <citation type="submission" date="2023-06" db="EMBL/GenBank/DDBJ databases">
        <title>Novel species in genus Planococcus.</title>
        <authorList>
            <person name="Ning S."/>
        </authorList>
    </citation>
    <scope>NUCLEOTIDE SEQUENCE [LARGE SCALE GENOMIC DNA]</scope>
    <source>
        <strain evidence="3 4">N028</strain>
    </source>
</reference>
<dbReference type="Proteomes" id="UP001172055">
    <property type="component" value="Unassembled WGS sequence"/>
</dbReference>
<dbReference type="RefSeq" id="WP_301724201.1">
    <property type="nucleotide sequence ID" value="NZ_JAUJWV010000002.1"/>
</dbReference>
<sequence length="162" mass="18929">MQAFFQYNWMIRDQWYAWCETVPEEELLRQRTGGMGSILKNLFHIVDVEWSWIRLLEGKTEFQEDFDQFNSLEKVKALDVELRPEVKAYVEAWNSEMDSLPLVLPQEDGEVEILAAGEVMRHVIAHQIHHIGQLSVWSRELGKKPISPNLIGNALIKPQQQK</sequence>
<accession>A0ABT8N435</accession>
<evidence type="ECO:0000313" key="4">
    <source>
        <dbReference type="Proteomes" id="UP001172055"/>
    </source>
</evidence>
<organism evidence="3 4">
    <name type="scientific">Planococcus shixiaomingii</name>
    <dbReference type="NCBI Taxonomy" id="3058393"/>
    <lineage>
        <taxon>Bacteria</taxon>
        <taxon>Bacillati</taxon>
        <taxon>Bacillota</taxon>
        <taxon>Bacilli</taxon>
        <taxon>Bacillales</taxon>
        <taxon>Caryophanaceae</taxon>
        <taxon>Planococcus</taxon>
    </lineage>
</organism>
<gene>
    <name evidence="3" type="ORF">QWY14_12635</name>
</gene>